<evidence type="ECO:0000313" key="4">
    <source>
        <dbReference type="Proteomes" id="UP000319263"/>
    </source>
</evidence>
<organism evidence="3 4">
    <name type="scientific">Microlunatus elymi</name>
    <dbReference type="NCBI Taxonomy" id="2596828"/>
    <lineage>
        <taxon>Bacteria</taxon>
        <taxon>Bacillati</taxon>
        <taxon>Actinomycetota</taxon>
        <taxon>Actinomycetes</taxon>
        <taxon>Propionibacteriales</taxon>
        <taxon>Propionibacteriaceae</taxon>
        <taxon>Microlunatus</taxon>
    </lineage>
</organism>
<dbReference type="GO" id="GO:0016740">
    <property type="term" value="F:transferase activity"/>
    <property type="evidence" value="ECO:0007669"/>
    <property type="project" value="UniProtKB-KW"/>
</dbReference>
<dbReference type="RefSeq" id="WP_143986118.1">
    <property type="nucleotide sequence ID" value="NZ_CP041692.1"/>
</dbReference>
<dbReference type="EMBL" id="CP041692">
    <property type="protein sequence ID" value="QDP96152.1"/>
    <property type="molecule type" value="Genomic_DNA"/>
</dbReference>
<dbReference type="Proteomes" id="UP000319263">
    <property type="component" value="Chromosome"/>
</dbReference>
<dbReference type="Pfam" id="PF00535">
    <property type="entry name" value="Glycos_transf_2"/>
    <property type="match status" value="1"/>
</dbReference>
<keyword evidence="3" id="KW-0808">Transferase</keyword>
<evidence type="ECO:0000313" key="3">
    <source>
        <dbReference type="EMBL" id="QDP96152.1"/>
    </source>
</evidence>
<feature type="domain" description="Glycosyltransferase 2-like" evidence="2">
    <location>
        <begin position="6"/>
        <end position="154"/>
    </location>
</feature>
<protein>
    <submittedName>
        <fullName evidence="3">Glycosyltransferase family 2 protein</fullName>
    </submittedName>
</protein>
<dbReference type="OrthoDB" id="3725711at2"/>
<dbReference type="KEGG" id="mik:FOE78_09780"/>
<reference evidence="3 4" key="1">
    <citation type="submission" date="2019-07" db="EMBL/GenBank/DDBJ databases">
        <title>Microlunatus dokdonensis sp. nov. isolated from the rhizospheric soil of the wild plant Elymus tsukushiensis.</title>
        <authorList>
            <person name="Ghim S.-Y."/>
            <person name="Hwang Y.-J."/>
            <person name="Son J.-S."/>
            <person name="Shin J.-H."/>
        </authorList>
    </citation>
    <scope>NUCLEOTIDE SEQUENCE [LARGE SCALE GENOMIC DNA]</scope>
    <source>
        <strain evidence="3 4">KUDC0627</strain>
    </source>
</reference>
<keyword evidence="4" id="KW-1185">Reference proteome</keyword>
<accession>A0A516PYB7</accession>
<dbReference type="InterPro" id="IPR029044">
    <property type="entry name" value="Nucleotide-diphossugar_trans"/>
</dbReference>
<dbReference type="SUPFAM" id="SSF53448">
    <property type="entry name" value="Nucleotide-diphospho-sugar transferases"/>
    <property type="match status" value="1"/>
</dbReference>
<dbReference type="PANTHER" id="PTHR48090">
    <property type="entry name" value="UNDECAPRENYL-PHOSPHATE 4-DEOXY-4-FORMAMIDO-L-ARABINOSE TRANSFERASE-RELATED"/>
    <property type="match status" value="1"/>
</dbReference>
<gene>
    <name evidence="3" type="ORF">FOE78_09780</name>
</gene>
<dbReference type="Gene3D" id="3.90.550.10">
    <property type="entry name" value="Spore Coat Polysaccharide Biosynthesis Protein SpsA, Chain A"/>
    <property type="match status" value="1"/>
</dbReference>
<name>A0A516PYB7_9ACTN</name>
<evidence type="ECO:0000259" key="2">
    <source>
        <dbReference type="Pfam" id="PF00535"/>
    </source>
</evidence>
<dbReference type="AlphaFoldDB" id="A0A516PYB7"/>
<dbReference type="CDD" id="cd04179">
    <property type="entry name" value="DPM_DPG-synthase_like"/>
    <property type="match status" value="1"/>
</dbReference>
<dbReference type="InterPro" id="IPR050256">
    <property type="entry name" value="Glycosyltransferase_2"/>
</dbReference>
<sequence length="217" mass="22882">MEAVQVILPCWNEVAALPSVLASLPAGFTPLVVDNGSDDGSAEMARSLGAVVIDCPERGYGAACDAGLRAATAPVVAVMDADGSLDGADLPRLVAPILGRSADLSICSRRPAGRAAWSWRLRFANRRLAGQLSRRTGIKIIDLGPMRAARREALLDLDLRDRRSGYPAETLIAAADAGWRICQVDVGYAPRIGKSKITGTPLGALRAVQDLRAAIRS</sequence>
<dbReference type="InterPro" id="IPR001173">
    <property type="entry name" value="Glyco_trans_2-like"/>
</dbReference>
<evidence type="ECO:0000256" key="1">
    <source>
        <dbReference type="ARBA" id="ARBA00006739"/>
    </source>
</evidence>
<comment type="similarity">
    <text evidence="1">Belongs to the glycosyltransferase 2 family.</text>
</comment>
<dbReference type="PANTHER" id="PTHR48090:SF7">
    <property type="entry name" value="RFBJ PROTEIN"/>
    <property type="match status" value="1"/>
</dbReference>
<proteinExistence type="inferred from homology"/>